<keyword evidence="6 7" id="KW-0472">Membrane</keyword>
<reference evidence="8 9" key="1">
    <citation type="submission" date="2018-02" db="EMBL/GenBank/DDBJ databases">
        <title>Whole genome sequencing of endophytic bacterium.</title>
        <authorList>
            <person name="Eedara R."/>
            <person name="Podile A.R."/>
        </authorList>
    </citation>
    <scope>NUCLEOTIDE SEQUENCE [LARGE SCALE GENOMIC DNA]</scope>
    <source>
        <strain evidence="8 9">RP1T</strain>
    </source>
</reference>
<evidence type="ECO:0000256" key="4">
    <source>
        <dbReference type="ARBA" id="ARBA00022692"/>
    </source>
</evidence>
<dbReference type="Pfam" id="PF03994">
    <property type="entry name" value="DUF350"/>
    <property type="match status" value="1"/>
</dbReference>
<name>A0A2S9QER4_9HYPH</name>
<protein>
    <submittedName>
        <fullName evidence="8">DUF350 domain-containing protein</fullName>
    </submittedName>
</protein>
<feature type="transmembrane region" description="Helical" evidence="7">
    <location>
        <begin position="12"/>
        <end position="33"/>
    </location>
</feature>
<accession>A0A2S9QER4</accession>
<dbReference type="RefSeq" id="WP_105861501.1">
    <property type="nucleotide sequence ID" value="NZ_PUEJ01000003.1"/>
</dbReference>
<dbReference type="AlphaFoldDB" id="A0A2S9QER4"/>
<keyword evidence="9" id="KW-1185">Reference proteome</keyword>
<comment type="similarity">
    <text evidence="2">Belongs to the UPF0719 family.</text>
</comment>
<evidence type="ECO:0000256" key="2">
    <source>
        <dbReference type="ARBA" id="ARBA00005779"/>
    </source>
</evidence>
<evidence type="ECO:0000256" key="5">
    <source>
        <dbReference type="ARBA" id="ARBA00022989"/>
    </source>
</evidence>
<evidence type="ECO:0000256" key="6">
    <source>
        <dbReference type="ARBA" id="ARBA00023136"/>
    </source>
</evidence>
<sequence>MDVSGLIELKFVVASLVYSGIGILVFVVAFVLLDLLTPKVQVWKELCEKRNMALAVFLGSVALGIAIIIASAIHG</sequence>
<evidence type="ECO:0000256" key="3">
    <source>
        <dbReference type="ARBA" id="ARBA00022475"/>
    </source>
</evidence>
<organism evidence="8 9">
    <name type="scientific">Labrys okinawensis</name>
    <dbReference type="NCBI Taxonomy" id="346911"/>
    <lineage>
        <taxon>Bacteria</taxon>
        <taxon>Pseudomonadati</taxon>
        <taxon>Pseudomonadota</taxon>
        <taxon>Alphaproteobacteria</taxon>
        <taxon>Hyphomicrobiales</taxon>
        <taxon>Xanthobacteraceae</taxon>
        <taxon>Labrys</taxon>
    </lineage>
</organism>
<dbReference type="GO" id="GO:0005886">
    <property type="term" value="C:plasma membrane"/>
    <property type="evidence" value="ECO:0007669"/>
    <property type="project" value="UniProtKB-SubCell"/>
</dbReference>
<feature type="transmembrane region" description="Helical" evidence="7">
    <location>
        <begin position="54"/>
        <end position="73"/>
    </location>
</feature>
<gene>
    <name evidence="8" type="ORF">C5L14_07920</name>
</gene>
<evidence type="ECO:0000313" key="9">
    <source>
        <dbReference type="Proteomes" id="UP000237682"/>
    </source>
</evidence>
<proteinExistence type="inferred from homology"/>
<keyword evidence="5 7" id="KW-1133">Transmembrane helix</keyword>
<dbReference type="EMBL" id="PUEJ01000003">
    <property type="protein sequence ID" value="PRH87832.1"/>
    <property type="molecule type" value="Genomic_DNA"/>
</dbReference>
<keyword evidence="3" id="KW-1003">Cell membrane</keyword>
<evidence type="ECO:0000256" key="1">
    <source>
        <dbReference type="ARBA" id="ARBA00004651"/>
    </source>
</evidence>
<comment type="caution">
    <text evidence="8">The sequence shown here is derived from an EMBL/GenBank/DDBJ whole genome shotgun (WGS) entry which is preliminary data.</text>
</comment>
<evidence type="ECO:0000256" key="7">
    <source>
        <dbReference type="SAM" id="Phobius"/>
    </source>
</evidence>
<dbReference type="Proteomes" id="UP000237682">
    <property type="component" value="Unassembled WGS sequence"/>
</dbReference>
<comment type="subcellular location">
    <subcellularLocation>
        <location evidence="1">Cell membrane</location>
        <topology evidence="1">Multi-pass membrane protein</topology>
    </subcellularLocation>
</comment>
<keyword evidence="4 7" id="KW-0812">Transmembrane</keyword>
<dbReference type="InterPro" id="IPR007140">
    <property type="entry name" value="DUF350"/>
</dbReference>
<evidence type="ECO:0000313" key="8">
    <source>
        <dbReference type="EMBL" id="PRH87832.1"/>
    </source>
</evidence>